<feature type="domain" description="Reverse transcriptase zinc-binding" evidence="1">
    <location>
        <begin position="20"/>
        <end position="100"/>
    </location>
</feature>
<dbReference type="EMBL" id="BAABME010009129">
    <property type="protein sequence ID" value="GAA0174568.1"/>
    <property type="molecule type" value="Genomic_DNA"/>
</dbReference>
<accession>A0AAV3RH94</accession>
<dbReference type="InterPro" id="IPR026960">
    <property type="entry name" value="RVT-Znf"/>
</dbReference>
<gene>
    <name evidence="2" type="ORF">LIER_27936</name>
</gene>
<proteinExistence type="predicted"/>
<dbReference type="AlphaFoldDB" id="A0AAV3RH94"/>
<dbReference type="Proteomes" id="UP001454036">
    <property type="component" value="Unassembled WGS sequence"/>
</dbReference>
<evidence type="ECO:0000313" key="3">
    <source>
        <dbReference type="Proteomes" id="UP001454036"/>
    </source>
</evidence>
<dbReference type="Pfam" id="PF13966">
    <property type="entry name" value="zf-RVT"/>
    <property type="match status" value="1"/>
</dbReference>
<sequence length="210" mass="24941">MPVLSPNSADVLLWDSSHNFGSSRVWHSLRVRQAKVDWYKLVWFNGHIPMYSFIVWMLCRGRLQTKDRLSKWNIISDSKCVFCDACETVEHLFFLCPFSATMSRKLSSFCKDFHEPRGWSNELQRMVNHGHGNYFSSKLMKVVFGCAIYLIWRESNDWIFNNKTKKVDSLILYIVNLVKSRVCRWRRIPKSKGNWLISVEWGFPRCIFDR</sequence>
<comment type="caution">
    <text evidence="2">The sequence shown here is derived from an EMBL/GenBank/DDBJ whole genome shotgun (WGS) entry which is preliminary data.</text>
</comment>
<name>A0AAV3RH94_LITER</name>
<reference evidence="2 3" key="1">
    <citation type="submission" date="2024-01" db="EMBL/GenBank/DDBJ databases">
        <title>The complete chloroplast genome sequence of Lithospermum erythrorhizon: insights into the phylogenetic relationship among Boraginaceae species and the maternal lineages of purple gromwells.</title>
        <authorList>
            <person name="Okada T."/>
            <person name="Watanabe K."/>
        </authorList>
    </citation>
    <scope>NUCLEOTIDE SEQUENCE [LARGE SCALE GENOMIC DNA]</scope>
</reference>
<dbReference type="PANTHER" id="PTHR33116:SF66">
    <property type="entry name" value="REVERSE TRANSCRIPTASE ZINC-BINDING DOMAIN-CONTAINING PROTEIN"/>
    <property type="match status" value="1"/>
</dbReference>
<protein>
    <recommendedName>
        <fullName evidence="1">Reverse transcriptase zinc-binding domain-containing protein</fullName>
    </recommendedName>
</protein>
<organism evidence="2 3">
    <name type="scientific">Lithospermum erythrorhizon</name>
    <name type="common">Purple gromwell</name>
    <name type="synonym">Lithospermum officinale var. erythrorhizon</name>
    <dbReference type="NCBI Taxonomy" id="34254"/>
    <lineage>
        <taxon>Eukaryota</taxon>
        <taxon>Viridiplantae</taxon>
        <taxon>Streptophyta</taxon>
        <taxon>Embryophyta</taxon>
        <taxon>Tracheophyta</taxon>
        <taxon>Spermatophyta</taxon>
        <taxon>Magnoliopsida</taxon>
        <taxon>eudicotyledons</taxon>
        <taxon>Gunneridae</taxon>
        <taxon>Pentapetalae</taxon>
        <taxon>asterids</taxon>
        <taxon>lamiids</taxon>
        <taxon>Boraginales</taxon>
        <taxon>Boraginaceae</taxon>
        <taxon>Boraginoideae</taxon>
        <taxon>Lithospermeae</taxon>
        <taxon>Lithospermum</taxon>
    </lineage>
</organism>
<keyword evidence="3" id="KW-1185">Reference proteome</keyword>
<evidence type="ECO:0000259" key="1">
    <source>
        <dbReference type="Pfam" id="PF13966"/>
    </source>
</evidence>
<dbReference type="PANTHER" id="PTHR33116">
    <property type="entry name" value="REVERSE TRANSCRIPTASE ZINC-BINDING DOMAIN-CONTAINING PROTEIN-RELATED-RELATED"/>
    <property type="match status" value="1"/>
</dbReference>
<evidence type="ECO:0000313" key="2">
    <source>
        <dbReference type="EMBL" id="GAA0174568.1"/>
    </source>
</evidence>